<reference evidence="2 3" key="1">
    <citation type="submission" date="2019-02" db="EMBL/GenBank/DDBJ databases">
        <title>Deep-cultivation of Planctomycetes and their phenomic and genomic characterization uncovers novel biology.</title>
        <authorList>
            <person name="Wiegand S."/>
            <person name="Jogler M."/>
            <person name="Boedeker C."/>
            <person name="Pinto D."/>
            <person name="Vollmers J."/>
            <person name="Rivas-Marin E."/>
            <person name="Kohn T."/>
            <person name="Peeters S.H."/>
            <person name="Heuer A."/>
            <person name="Rast P."/>
            <person name="Oberbeckmann S."/>
            <person name="Bunk B."/>
            <person name="Jeske O."/>
            <person name="Meyerdierks A."/>
            <person name="Storesund J.E."/>
            <person name="Kallscheuer N."/>
            <person name="Luecker S."/>
            <person name="Lage O.M."/>
            <person name="Pohl T."/>
            <person name="Merkel B.J."/>
            <person name="Hornburger P."/>
            <person name="Mueller R.-W."/>
            <person name="Bruemmer F."/>
            <person name="Labrenz M."/>
            <person name="Spormann A.M."/>
            <person name="Op den Camp H."/>
            <person name="Overmann J."/>
            <person name="Amann R."/>
            <person name="Jetten M.S.M."/>
            <person name="Mascher T."/>
            <person name="Medema M.H."/>
            <person name="Devos D.P."/>
            <person name="Kaster A.-K."/>
            <person name="Ovreas L."/>
            <person name="Rohde M."/>
            <person name="Galperin M.Y."/>
            <person name="Jogler C."/>
        </authorList>
    </citation>
    <scope>NUCLEOTIDE SEQUENCE [LARGE SCALE GENOMIC DNA]</scope>
    <source>
        <strain evidence="2 3">Pan44</strain>
    </source>
</reference>
<dbReference type="PANTHER" id="PTHR35894">
    <property type="entry name" value="GENERAL SECRETION PATHWAY PROTEIN A-RELATED"/>
    <property type="match status" value="1"/>
</dbReference>
<dbReference type="Pfam" id="PF13401">
    <property type="entry name" value="AAA_22"/>
    <property type="match status" value="1"/>
</dbReference>
<dbReference type="GO" id="GO:0016887">
    <property type="term" value="F:ATP hydrolysis activity"/>
    <property type="evidence" value="ECO:0007669"/>
    <property type="project" value="InterPro"/>
</dbReference>
<dbReference type="KEGG" id="ccos:Pan44_08570"/>
<dbReference type="InterPro" id="IPR027417">
    <property type="entry name" value="P-loop_NTPase"/>
</dbReference>
<accession>A0A517S9P6</accession>
<dbReference type="AlphaFoldDB" id="A0A517S9P6"/>
<dbReference type="InterPro" id="IPR049945">
    <property type="entry name" value="AAA_22"/>
</dbReference>
<gene>
    <name evidence="2" type="ORF">Pan44_08570</name>
</gene>
<dbReference type="InterPro" id="IPR052026">
    <property type="entry name" value="ExeA_AAA_ATPase_DNA-bind"/>
</dbReference>
<dbReference type="EMBL" id="CP036271">
    <property type="protein sequence ID" value="QDT52844.1"/>
    <property type="molecule type" value="Genomic_DNA"/>
</dbReference>
<dbReference type="PANTHER" id="PTHR35894:SF1">
    <property type="entry name" value="PHOSPHORIBULOKINASE _ URIDINE KINASE FAMILY"/>
    <property type="match status" value="1"/>
</dbReference>
<evidence type="ECO:0000313" key="2">
    <source>
        <dbReference type="EMBL" id="QDT52844.1"/>
    </source>
</evidence>
<proteinExistence type="predicted"/>
<dbReference type="InParanoid" id="A0A517S9P6"/>
<name>A0A517S9P6_9PLAN</name>
<dbReference type="SUPFAM" id="SSF52540">
    <property type="entry name" value="P-loop containing nucleoside triphosphate hydrolases"/>
    <property type="match status" value="1"/>
</dbReference>
<protein>
    <recommendedName>
        <fullName evidence="1">ORC1/DEAH AAA+ ATPase domain-containing protein</fullName>
    </recommendedName>
</protein>
<dbReference type="Proteomes" id="UP000315700">
    <property type="component" value="Chromosome"/>
</dbReference>
<dbReference type="Gene3D" id="3.40.50.300">
    <property type="entry name" value="P-loop containing nucleotide triphosphate hydrolases"/>
    <property type="match status" value="1"/>
</dbReference>
<keyword evidence="3" id="KW-1185">Reference proteome</keyword>
<evidence type="ECO:0000313" key="3">
    <source>
        <dbReference type="Proteomes" id="UP000315700"/>
    </source>
</evidence>
<feature type="domain" description="ORC1/DEAH AAA+ ATPase" evidence="1">
    <location>
        <begin position="62"/>
        <end position="182"/>
    </location>
</feature>
<organism evidence="2 3">
    <name type="scientific">Caulifigura coniformis</name>
    <dbReference type="NCBI Taxonomy" id="2527983"/>
    <lineage>
        <taxon>Bacteria</taxon>
        <taxon>Pseudomonadati</taxon>
        <taxon>Planctomycetota</taxon>
        <taxon>Planctomycetia</taxon>
        <taxon>Planctomycetales</taxon>
        <taxon>Planctomycetaceae</taxon>
        <taxon>Caulifigura</taxon>
    </lineage>
</organism>
<sequence length="283" mass="30906">MVTARRREADLNHTRRRRLAGAAALFELEEILVIDQLTAEWWFPTDASREAAARCLHLFERGSGCGLLTGQRGCGKSLILKRLARKAARLAQRSFLVDLSGLDATEFRWRLCAGLKLNPGARDTRAQLWTRITDAVEGGRPGRASVAVLLDHADQAEGDLLPELRRWLQLADDNRQVVTILASRSPAPVPLLDAIGDFIELRSEVRPLSMSEAVEFLEGWTRDEAVDPSSFGVDAAAALHQLTGGKPRELARLLRLSALASQAEGGVTLDASAIEALQAEFVG</sequence>
<evidence type="ECO:0000259" key="1">
    <source>
        <dbReference type="Pfam" id="PF13401"/>
    </source>
</evidence>